<dbReference type="InterPro" id="IPR016181">
    <property type="entry name" value="Acyl_CoA_acyltransferase"/>
</dbReference>
<dbReference type="PANTHER" id="PTHR34384">
    <property type="entry name" value="L-2,3-DIAMINOPROPANOATE--CITRATE LIGASE"/>
    <property type="match status" value="1"/>
</dbReference>
<proteinExistence type="inferred from homology"/>
<dbReference type="Pfam" id="PF04183">
    <property type="entry name" value="IucA_IucC"/>
    <property type="match status" value="1"/>
</dbReference>
<organism evidence="7 8">
    <name type="scientific">Luethyella okanaganae</name>
    <dbReference type="NCBI Taxonomy" id="69372"/>
    <lineage>
        <taxon>Bacteria</taxon>
        <taxon>Bacillati</taxon>
        <taxon>Actinomycetota</taxon>
        <taxon>Actinomycetes</taxon>
        <taxon>Micrococcales</taxon>
        <taxon>Microbacteriaceae</taxon>
        <taxon>Luethyella</taxon>
    </lineage>
</organism>
<keyword evidence="8" id="KW-1185">Reference proteome</keyword>
<dbReference type="InterPro" id="IPR007310">
    <property type="entry name" value="Aerobactin_biosyn_IucA/IucC_N"/>
</dbReference>
<protein>
    <recommendedName>
        <fullName evidence="4">Lysine N-acyltransferase MbtK</fullName>
    </recommendedName>
    <alternativeName>
        <fullName evidence="5">Mycobactin synthase protein K</fullName>
    </alternativeName>
</protein>
<name>A0ABW1VGM8_9MICO</name>
<dbReference type="PANTHER" id="PTHR34384:SF6">
    <property type="entry name" value="STAPHYLOFERRIN B SYNTHASE"/>
    <property type="match status" value="1"/>
</dbReference>
<sequence>MSVLATATVYRLDTGAGRFSIEPVDPDHDAELVQEWLSDARSAFWQMGGFSVADVRDYLRGVADDPHQAAWLGRRDGEPTFLVETYDPARVLLVDVHDARSGDVGMHLLVAPPRGERVHGLTSAVMATVVRFVFDGLGAKRIVVEPDVRNEAVARKNAEVGFRVLRKIELGGKQASLAVLDHRAFDGSAVGAVMDMVSLHGSPEPGSHLRPEPMAMAQRHLVAKAIAEFTHERLLAPVVDGDGYRVDTVGSSYRFSASRHALEHWAIDETSLTRNIDDRAAEPDAQVLIMELQAELGIPDALVAVYLEEIASTLASGAFKAARGGPSATELARSDFQTIEAGMTEGHPGFVANNGRIGFGLDEFAAYAPESGASIRLVWLGVRRRLSHLSLSTGLSENELYTAELDPELLGAFADRLRGLGLDPEDYRYLPVHPWQWQHRIAITFAVDVARHDLVYLGEGPDDYRAQQSIRTFFNHTRPDRSYVKTALAIQNMGFLRGLSPSYMRATPAINDWVANLVASDDTLRAARFEVLREHAAIGYTGDVYHRVPSSAHRKMVAALWRESPVPRLQAGERLATMAVLLHRDADGASVATALVRSSGIPAEDWVRAYLEAYLRPVVHCLLAHDLAFMPHGENVILVLDEDVPRRVFMKDIGEEVALLADRALPEAVARICQPVDDREKALAVFTDVFDGVLRHLGAILDGDGTLREETFWRLVGNCVERHAAEHPDLESAVDLRAARFAHSCLNRLQLRNTLQMVDLANQSTSLLYAGTLANPISREAFPRLDDV</sequence>
<dbReference type="EMBL" id="JBHSTP010000001">
    <property type="protein sequence ID" value="MFC6355884.1"/>
    <property type="molecule type" value="Genomic_DNA"/>
</dbReference>
<comment type="function">
    <text evidence="1">Acyltransferase required for the direct transfer of medium- to long-chain fatty acyl moieties from a carrier protein (MbtL) on to the epsilon-amino group of lysine residue in the mycobactin core.</text>
</comment>
<evidence type="ECO:0000256" key="4">
    <source>
        <dbReference type="ARBA" id="ARBA00020586"/>
    </source>
</evidence>
<dbReference type="SUPFAM" id="SSF55729">
    <property type="entry name" value="Acyl-CoA N-acyltransferases (Nat)"/>
    <property type="match status" value="1"/>
</dbReference>
<comment type="pathway">
    <text evidence="2">Siderophore biosynthesis; mycobactin biosynthesis.</text>
</comment>
<evidence type="ECO:0000313" key="8">
    <source>
        <dbReference type="Proteomes" id="UP001596306"/>
    </source>
</evidence>
<dbReference type="InterPro" id="IPR022770">
    <property type="entry name" value="IucA/IucC-like_C"/>
</dbReference>
<accession>A0ABW1VGM8</accession>
<dbReference type="Gene3D" id="1.10.510.40">
    <property type="match status" value="1"/>
</dbReference>
<keyword evidence="7" id="KW-0012">Acyltransferase</keyword>
<dbReference type="Proteomes" id="UP001596306">
    <property type="component" value="Unassembled WGS sequence"/>
</dbReference>
<comment type="similarity">
    <text evidence="3">Belongs to the IucA/IucC family.</text>
</comment>
<keyword evidence="7" id="KW-0808">Transferase</keyword>
<dbReference type="GO" id="GO:0016746">
    <property type="term" value="F:acyltransferase activity"/>
    <property type="evidence" value="ECO:0007669"/>
    <property type="project" value="UniProtKB-KW"/>
</dbReference>
<dbReference type="Pfam" id="PF13523">
    <property type="entry name" value="Acetyltransf_8"/>
    <property type="match status" value="1"/>
</dbReference>
<feature type="domain" description="Acyltransferase MbtK/IucB-like conserved" evidence="6">
    <location>
        <begin position="22"/>
        <end position="69"/>
    </location>
</feature>
<evidence type="ECO:0000256" key="3">
    <source>
        <dbReference type="ARBA" id="ARBA00007832"/>
    </source>
</evidence>
<dbReference type="Pfam" id="PF06276">
    <property type="entry name" value="FhuF"/>
    <property type="match status" value="1"/>
</dbReference>
<dbReference type="Gene3D" id="6.10.250.3370">
    <property type="match status" value="1"/>
</dbReference>
<comment type="caution">
    <text evidence="7">The sequence shown here is derived from an EMBL/GenBank/DDBJ whole genome shotgun (WGS) entry which is preliminary data.</text>
</comment>
<dbReference type="InterPro" id="IPR037455">
    <property type="entry name" value="LucA/IucC-like"/>
</dbReference>
<gene>
    <name evidence="7" type="ORF">ACFQB0_07165</name>
</gene>
<dbReference type="InterPro" id="IPR019432">
    <property type="entry name" value="Acyltransferase_MbtK/IucB-like"/>
</dbReference>
<dbReference type="Gene3D" id="3.30.310.280">
    <property type="match status" value="1"/>
</dbReference>
<evidence type="ECO:0000313" key="7">
    <source>
        <dbReference type="EMBL" id="MFC6355884.1"/>
    </source>
</evidence>
<dbReference type="SMART" id="SM01006">
    <property type="entry name" value="AlcB"/>
    <property type="match status" value="1"/>
</dbReference>
<dbReference type="Gene3D" id="3.40.630.30">
    <property type="match status" value="1"/>
</dbReference>
<evidence type="ECO:0000256" key="2">
    <source>
        <dbReference type="ARBA" id="ARBA00005102"/>
    </source>
</evidence>
<evidence type="ECO:0000256" key="5">
    <source>
        <dbReference type="ARBA" id="ARBA00031122"/>
    </source>
</evidence>
<dbReference type="RefSeq" id="WP_386729326.1">
    <property type="nucleotide sequence ID" value="NZ_JBHSTP010000001.1"/>
</dbReference>
<evidence type="ECO:0000256" key="1">
    <source>
        <dbReference type="ARBA" id="ARBA00003818"/>
    </source>
</evidence>
<reference evidence="8" key="1">
    <citation type="journal article" date="2019" name="Int. J. Syst. Evol. Microbiol.">
        <title>The Global Catalogue of Microorganisms (GCM) 10K type strain sequencing project: providing services to taxonomists for standard genome sequencing and annotation.</title>
        <authorList>
            <consortium name="The Broad Institute Genomics Platform"/>
            <consortium name="The Broad Institute Genome Sequencing Center for Infectious Disease"/>
            <person name="Wu L."/>
            <person name="Ma J."/>
        </authorList>
    </citation>
    <scope>NUCLEOTIDE SEQUENCE [LARGE SCALE GENOMIC DNA]</scope>
    <source>
        <strain evidence="8">CCUG 43304</strain>
    </source>
</reference>
<evidence type="ECO:0000259" key="6">
    <source>
        <dbReference type="SMART" id="SM01006"/>
    </source>
</evidence>